<feature type="chain" id="PRO_5038726303" evidence="2">
    <location>
        <begin position="44"/>
        <end position="459"/>
    </location>
</feature>
<proteinExistence type="predicted"/>
<comment type="caution">
    <text evidence="3">The sequence shown here is derived from an EMBL/GenBank/DDBJ whole genome shotgun (WGS) entry which is preliminary data.</text>
</comment>
<keyword evidence="1" id="KW-0472">Membrane</keyword>
<dbReference type="EMBL" id="LRQA01000040">
    <property type="protein sequence ID" value="KXA18129.1"/>
    <property type="molecule type" value="Genomic_DNA"/>
</dbReference>
<dbReference type="RefSeq" id="WP_060787070.1">
    <property type="nucleotide sequence ID" value="NZ_KQ956819.1"/>
</dbReference>
<dbReference type="Proteomes" id="UP000070558">
    <property type="component" value="Unassembled WGS sequence"/>
</dbReference>
<name>A0A133NPA8_GARVA</name>
<evidence type="ECO:0000256" key="1">
    <source>
        <dbReference type="SAM" id="Phobius"/>
    </source>
</evidence>
<accession>A0A133NPA8</accession>
<dbReference type="OrthoDB" id="10000343at2"/>
<keyword evidence="1" id="KW-0812">Transmembrane</keyword>
<dbReference type="PATRIC" id="fig|2702.99.peg.896"/>
<organism evidence="3 4">
    <name type="scientific">Gardnerella vaginalis</name>
    <dbReference type="NCBI Taxonomy" id="2702"/>
    <lineage>
        <taxon>Bacteria</taxon>
        <taxon>Bacillati</taxon>
        <taxon>Actinomycetota</taxon>
        <taxon>Actinomycetes</taxon>
        <taxon>Bifidobacteriales</taxon>
        <taxon>Bifidobacteriaceae</taxon>
        <taxon>Gardnerella</taxon>
    </lineage>
</organism>
<keyword evidence="2" id="KW-0732">Signal</keyword>
<keyword evidence="1" id="KW-1133">Transmembrane helix</keyword>
<protein>
    <submittedName>
        <fullName evidence="3">Uncharacterized protein</fullName>
    </submittedName>
</protein>
<evidence type="ECO:0000313" key="3">
    <source>
        <dbReference type="EMBL" id="KXA18129.1"/>
    </source>
</evidence>
<evidence type="ECO:0000256" key="2">
    <source>
        <dbReference type="SAM" id="SignalP"/>
    </source>
</evidence>
<gene>
    <name evidence="3" type="ORF">HMPREF3216_00918</name>
</gene>
<sequence length="459" mass="49611">MNRNFTEPNVLIKSNVFAKSILQRLVVLITCLTMCACCLIASANPAAAKSAESDNYANLQNNTNVSLAKLYGTTDGVGLIKKQLSKIDYEDKSFAEGNLAFHLYYSMLMASNATRMASKTGKLDAPSEKLLKSVKEDLRGFYYGFALQITARVVDEARALEKQWKRINAAKTPEQIKDAYKGLTDAVRFHIRNSFPGSQDVAKGMQNLHSNSFKDPAPTRSPFAGYKAYSLDSSNDEETNYDYFKPAPAPKTLKELNPNIKNTLTLMNNMGVEAGMPNAFYINTDKIFPNATQQQLQRVFSGSELVVYLYKGDAEKPSAVEAANTKDAKPKMLNHTNGNDFLCANFESETSKKAYFSVNLPNDCAGVYTLLITNEEGRQIAWAKLNIAKHGQSVGDVDAGAAIATGSKQAADVAAATTGASGAAAGSNRPNIAVICAVVAVCVIVAAAGAGFALHMRRK</sequence>
<feature type="signal peptide" evidence="2">
    <location>
        <begin position="1"/>
        <end position="43"/>
    </location>
</feature>
<evidence type="ECO:0000313" key="4">
    <source>
        <dbReference type="Proteomes" id="UP000070558"/>
    </source>
</evidence>
<feature type="transmembrane region" description="Helical" evidence="1">
    <location>
        <begin position="432"/>
        <end position="454"/>
    </location>
</feature>
<dbReference type="AlphaFoldDB" id="A0A133NPA8"/>
<reference evidence="3 4" key="1">
    <citation type="submission" date="2016-01" db="EMBL/GenBank/DDBJ databases">
        <authorList>
            <person name="Oliw E.H."/>
        </authorList>
    </citation>
    <scope>NUCLEOTIDE SEQUENCE [LARGE SCALE GENOMIC DNA]</scope>
    <source>
        <strain evidence="3 4">GED7760B</strain>
    </source>
</reference>